<reference evidence="2" key="1">
    <citation type="journal article" date="2014" name="Int. J. Syst. Evol. Microbiol.">
        <title>Complete genome sequence of Corynebacterium casei LMG S-19264T (=DSM 44701T), isolated from a smear-ripened cheese.</title>
        <authorList>
            <consortium name="US DOE Joint Genome Institute (JGI-PGF)"/>
            <person name="Walter F."/>
            <person name="Albersmeier A."/>
            <person name="Kalinowski J."/>
            <person name="Ruckert C."/>
        </authorList>
    </citation>
    <scope>NUCLEOTIDE SEQUENCE</scope>
    <source>
        <strain evidence="2">JCM 3302</strain>
    </source>
</reference>
<gene>
    <name evidence="2" type="ORF">GCM10014715_45620</name>
</gene>
<keyword evidence="1" id="KW-0732">Signal</keyword>
<dbReference type="EMBL" id="BNBC01000022">
    <property type="protein sequence ID" value="GHE84453.1"/>
    <property type="molecule type" value="Genomic_DNA"/>
</dbReference>
<dbReference type="AlphaFoldDB" id="A0A919A2I4"/>
<comment type="caution">
    <text evidence="2">The sequence shown here is derived from an EMBL/GenBank/DDBJ whole genome shotgun (WGS) entry which is preliminary data.</text>
</comment>
<evidence type="ECO:0008006" key="4">
    <source>
        <dbReference type="Google" id="ProtNLM"/>
    </source>
</evidence>
<proteinExistence type="predicted"/>
<sequence>MGRRLMFGVCGALLAVGTAACGGGGASAGASATHEAKVKAAGSSRAQKCTKTVLAAVVDKLRVDSGQVTDDSESFDRNQRGRDFAAAYLGTPEWDIFMRADSDGVTAINGGATVTQGIAKSS</sequence>
<organism evidence="2 3">
    <name type="scientific">Streptomyces spiralis</name>
    <dbReference type="NCBI Taxonomy" id="66376"/>
    <lineage>
        <taxon>Bacteria</taxon>
        <taxon>Bacillati</taxon>
        <taxon>Actinomycetota</taxon>
        <taxon>Actinomycetes</taxon>
        <taxon>Kitasatosporales</taxon>
        <taxon>Streptomycetaceae</taxon>
        <taxon>Streptomyces</taxon>
    </lineage>
</organism>
<reference evidence="2" key="2">
    <citation type="submission" date="2020-09" db="EMBL/GenBank/DDBJ databases">
        <authorList>
            <person name="Sun Q."/>
            <person name="Ohkuma M."/>
        </authorList>
    </citation>
    <scope>NUCLEOTIDE SEQUENCE</scope>
    <source>
        <strain evidence="2">JCM 3302</strain>
    </source>
</reference>
<name>A0A919A2I4_9ACTN</name>
<feature type="chain" id="PRO_5039285591" description="Lipoprotein" evidence="1">
    <location>
        <begin position="21"/>
        <end position="122"/>
    </location>
</feature>
<feature type="signal peptide" evidence="1">
    <location>
        <begin position="1"/>
        <end position="20"/>
    </location>
</feature>
<evidence type="ECO:0000313" key="2">
    <source>
        <dbReference type="EMBL" id="GHE84453.1"/>
    </source>
</evidence>
<protein>
    <recommendedName>
        <fullName evidence="4">Lipoprotein</fullName>
    </recommendedName>
</protein>
<evidence type="ECO:0000313" key="3">
    <source>
        <dbReference type="Proteomes" id="UP000641386"/>
    </source>
</evidence>
<keyword evidence="3" id="KW-1185">Reference proteome</keyword>
<evidence type="ECO:0000256" key="1">
    <source>
        <dbReference type="SAM" id="SignalP"/>
    </source>
</evidence>
<dbReference type="PROSITE" id="PS51257">
    <property type="entry name" value="PROKAR_LIPOPROTEIN"/>
    <property type="match status" value="1"/>
</dbReference>
<accession>A0A919A2I4</accession>
<dbReference type="Proteomes" id="UP000641386">
    <property type="component" value="Unassembled WGS sequence"/>
</dbReference>